<protein>
    <recommendedName>
        <fullName evidence="4">Right handed beta helix domain-containing protein</fullName>
    </recommendedName>
</protein>
<proteinExistence type="predicted"/>
<comment type="caution">
    <text evidence="2">The sequence shown here is derived from an EMBL/GenBank/DDBJ whole genome shotgun (WGS) entry which is preliminary data.</text>
</comment>
<sequence>MRLTCRARLGPGDQVTRRVLIEGAEASGAGLICDGAVIGRAGQATTTRTPTIAIWSRRDGHWSRPRNILIQGCHVHGAIRVWGVGAGQRMDELRRSSYRADHTHRLQAAAPTSVRLEDVRITGTGSIPLYVGPGVTGLSLTGSRLEGRSVSTAIYLDAESGLNVLSDNIIAVRTDREVIAVDGSAGNVITGNTIALSEGGLTNRGGVFLYRNCGEDGIVRHQTPSNNRITGNTFHASWFGPARAVVVGSREGDRRYCDADAGHPFGSSQDDGDGATGNLVRDNRVERGF</sequence>
<name>A0A8E0KLV2_9CAUL</name>
<dbReference type="Gene3D" id="2.160.20.10">
    <property type="entry name" value="Single-stranded right-handed beta-helix, Pectin lyase-like"/>
    <property type="match status" value="1"/>
</dbReference>
<evidence type="ECO:0000313" key="2">
    <source>
        <dbReference type="EMBL" id="GAD58989.1"/>
    </source>
</evidence>
<gene>
    <name evidence="2" type="ORF">MBEBAB_1239</name>
</gene>
<evidence type="ECO:0008006" key="4">
    <source>
        <dbReference type="Google" id="ProtNLM"/>
    </source>
</evidence>
<accession>A0A8E0KLV2</accession>
<evidence type="ECO:0000256" key="1">
    <source>
        <dbReference type="SAM" id="MobiDB-lite"/>
    </source>
</evidence>
<feature type="region of interest" description="Disordered" evidence="1">
    <location>
        <begin position="259"/>
        <end position="289"/>
    </location>
</feature>
<dbReference type="Proteomes" id="UP000016569">
    <property type="component" value="Unassembled WGS sequence"/>
</dbReference>
<dbReference type="EMBL" id="BATC01000016">
    <property type="protein sequence ID" value="GAD58989.1"/>
    <property type="molecule type" value="Genomic_DNA"/>
</dbReference>
<organism evidence="2 3">
    <name type="scientific">Brevundimonas abyssalis TAR-001</name>
    <dbReference type="NCBI Taxonomy" id="1391729"/>
    <lineage>
        <taxon>Bacteria</taxon>
        <taxon>Pseudomonadati</taxon>
        <taxon>Pseudomonadota</taxon>
        <taxon>Alphaproteobacteria</taxon>
        <taxon>Caulobacterales</taxon>
        <taxon>Caulobacteraceae</taxon>
        <taxon>Brevundimonas</taxon>
    </lineage>
</organism>
<dbReference type="AlphaFoldDB" id="A0A8E0KLV2"/>
<dbReference type="SUPFAM" id="SSF51126">
    <property type="entry name" value="Pectin lyase-like"/>
    <property type="match status" value="1"/>
</dbReference>
<evidence type="ECO:0000313" key="3">
    <source>
        <dbReference type="Proteomes" id="UP000016569"/>
    </source>
</evidence>
<keyword evidence="3" id="KW-1185">Reference proteome</keyword>
<reference evidence="3" key="1">
    <citation type="journal article" date="2013" name="Genome Announc.">
        <title>Draft Genome Sequence of the Dimorphic Prosthecate Bacterium Brevundimonas abyssalis TAR-001T.</title>
        <authorList>
            <person name="Tsubouchi T."/>
            <person name="Nishi S."/>
            <person name="Usui K."/>
            <person name="Shimane Y."/>
            <person name="Takaki Y."/>
            <person name="Maruyama T."/>
            <person name="Hatada Y."/>
        </authorList>
    </citation>
    <scope>NUCLEOTIDE SEQUENCE [LARGE SCALE GENOMIC DNA]</scope>
    <source>
        <strain evidence="3">TAR-001</strain>
    </source>
</reference>
<dbReference type="InterPro" id="IPR011050">
    <property type="entry name" value="Pectin_lyase_fold/virulence"/>
</dbReference>
<dbReference type="InterPro" id="IPR012334">
    <property type="entry name" value="Pectin_lyas_fold"/>
</dbReference>